<organism evidence="1 2">
    <name type="scientific">Subtercola frigoramans</name>
    <dbReference type="NCBI Taxonomy" id="120298"/>
    <lineage>
        <taxon>Bacteria</taxon>
        <taxon>Bacillati</taxon>
        <taxon>Actinomycetota</taxon>
        <taxon>Actinomycetes</taxon>
        <taxon>Micrococcales</taxon>
        <taxon>Microbacteriaceae</taxon>
        <taxon>Subtercola</taxon>
    </lineage>
</organism>
<keyword evidence="2" id="KW-1185">Reference proteome</keyword>
<name>A0ABS2L358_9MICO</name>
<reference evidence="1 2" key="1">
    <citation type="submission" date="2021-01" db="EMBL/GenBank/DDBJ databases">
        <title>Sequencing the genomes of 1000 actinobacteria strains.</title>
        <authorList>
            <person name="Klenk H.-P."/>
        </authorList>
    </citation>
    <scope>NUCLEOTIDE SEQUENCE [LARGE SCALE GENOMIC DNA]</scope>
    <source>
        <strain evidence="1 2">DSM 13057</strain>
    </source>
</reference>
<sequence>MRKQVQFVVTDLDDSHGCDLDRETILIIGIGARNNGAVRAGELRIASADGQ</sequence>
<comment type="caution">
    <text evidence="1">The sequence shown here is derived from an EMBL/GenBank/DDBJ whole genome shotgun (WGS) entry which is preliminary data.</text>
</comment>
<accession>A0ABS2L358</accession>
<dbReference type="RefSeq" id="WP_205106981.1">
    <property type="nucleotide sequence ID" value="NZ_BAAAHT010000017.1"/>
</dbReference>
<proteinExistence type="predicted"/>
<dbReference type="Proteomes" id="UP000776164">
    <property type="component" value="Unassembled WGS sequence"/>
</dbReference>
<evidence type="ECO:0000313" key="1">
    <source>
        <dbReference type="EMBL" id="MBM7471170.1"/>
    </source>
</evidence>
<gene>
    <name evidence="1" type="ORF">JOE66_000804</name>
</gene>
<dbReference type="EMBL" id="JAFBBU010000001">
    <property type="protein sequence ID" value="MBM7471170.1"/>
    <property type="molecule type" value="Genomic_DNA"/>
</dbReference>
<evidence type="ECO:0000313" key="2">
    <source>
        <dbReference type="Proteomes" id="UP000776164"/>
    </source>
</evidence>
<protein>
    <submittedName>
        <fullName evidence="1">Uncharacterized protein</fullName>
    </submittedName>
</protein>